<dbReference type="Pfam" id="PF00313">
    <property type="entry name" value="CSD"/>
    <property type="match status" value="1"/>
</dbReference>
<keyword evidence="6" id="KW-1185">Reference proteome</keyword>
<dbReference type="PANTHER" id="PTHR12962">
    <property type="entry name" value="CALCIUM-REGULATED HEAT STABLE PROTEIN CRHSP-24-RELATED"/>
    <property type="match status" value="1"/>
</dbReference>
<dbReference type="Gene3D" id="2.40.50.140">
    <property type="entry name" value="Nucleic acid-binding proteins"/>
    <property type="match status" value="1"/>
</dbReference>
<dbReference type="RefSeq" id="WP_200310250.1">
    <property type="nucleotide sequence ID" value="NZ_JAENIM010000020.1"/>
</dbReference>
<keyword evidence="3" id="KW-0812">Transmembrane</keyword>
<accession>A0A8J7MBT4</accession>
<sequence length="231" mass="26019">MIQKGTITQWNDDRGFGFITTPSNSERVFVHIKAFKNRQQRPKQGDELTYLLSSDAKGRPCAKDAKLCSRSSTSSYTRGNSTFTDTFVTLFFITLLLAGWRSHIPWWVSGLYLGMSVITFLSYRKDKLAAKQGKRRTPEQTLHILSLAGGWPGALIAQTQIRHKSKKVSFRCVFWLTLILNLAILWASIGDNASSIIEIITSVVDQKLTNTTTVENLPQLDGDAFYIRPLN</sequence>
<name>A0A8J7MBT4_9BACT</name>
<dbReference type="GO" id="GO:0003730">
    <property type="term" value="F:mRNA 3'-UTR binding"/>
    <property type="evidence" value="ECO:0007669"/>
    <property type="project" value="TreeGrafter"/>
</dbReference>
<dbReference type="InterPro" id="IPR052069">
    <property type="entry name" value="Ca-reg_mRNA-binding_domain"/>
</dbReference>
<dbReference type="Pfam" id="PF06961">
    <property type="entry name" value="DUF1294"/>
    <property type="match status" value="1"/>
</dbReference>
<keyword evidence="3" id="KW-1133">Transmembrane helix</keyword>
<feature type="transmembrane region" description="Helical" evidence="3">
    <location>
        <begin position="168"/>
        <end position="189"/>
    </location>
</feature>
<reference evidence="5" key="1">
    <citation type="submission" date="2021-01" db="EMBL/GenBank/DDBJ databases">
        <title>Modified the classification status of verrucomicrobia.</title>
        <authorList>
            <person name="Feng X."/>
        </authorList>
    </citation>
    <scope>NUCLEOTIDE SEQUENCE</scope>
    <source>
        <strain evidence="5">_KCTC 22039</strain>
    </source>
</reference>
<dbReference type="PROSITE" id="PS51857">
    <property type="entry name" value="CSD_2"/>
    <property type="match status" value="1"/>
</dbReference>
<dbReference type="Proteomes" id="UP000624703">
    <property type="component" value="Unassembled WGS sequence"/>
</dbReference>
<dbReference type="EMBL" id="JAENIM010000020">
    <property type="protein sequence ID" value="MBK1790212.1"/>
    <property type="molecule type" value="Genomic_DNA"/>
</dbReference>
<dbReference type="InterPro" id="IPR010718">
    <property type="entry name" value="DUF1294"/>
</dbReference>
<dbReference type="AlphaFoldDB" id="A0A8J7MBT4"/>
<organism evidence="5 6">
    <name type="scientific">Persicirhabdus sediminis</name>
    <dbReference type="NCBI Taxonomy" id="454144"/>
    <lineage>
        <taxon>Bacteria</taxon>
        <taxon>Pseudomonadati</taxon>
        <taxon>Verrucomicrobiota</taxon>
        <taxon>Verrucomicrobiia</taxon>
        <taxon>Verrucomicrobiales</taxon>
        <taxon>Verrucomicrobiaceae</taxon>
        <taxon>Persicirhabdus</taxon>
    </lineage>
</organism>
<proteinExistence type="predicted"/>
<comment type="caution">
    <text evidence="5">The sequence shown here is derived from an EMBL/GenBank/DDBJ whole genome shotgun (WGS) entry which is preliminary data.</text>
</comment>
<feature type="domain" description="CSD" evidence="4">
    <location>
        <begin position="2"/>
        <end position="67"/>
    </location>
</feature>
<evidence type="ECO:0000313" key="6">
    <source>
        <dbReference type="Proteomes" id="UP000624703"/>
    </source>
</evidence>
<dbReference type="InterPro" id="IPR011129">
    <property type="entry name" value="CSD"/>
</dbReference>
<dbReference type="InterPro" id="IPR019844">
    <property type="entry name" value="CSD_CS"/>
</dbReference>
<feature type="transmembrane region" description="Helical" evidence="3">
    <location>
        <begin position="106"/>
        <end position="123"/>
    </location>
</feature>
<evidence type="ECO:0000259" key="4">
    <source>
        <dbReference type="PROSITE" id="PS51857"/>
    </source>
</evidence>
<dbReference type="SUPFAM" id="SSF50249">
    <property type="entry name" value="Nucleic acid-binding proteins"/>
    <property type="match status" value="1"/>
</dbReference>
<evidence type="ECO:0000256" key="3">
    <source>
        <dbReference type="SAM" id="Phobius"/>
    </source>
</evidence>
<feature type="transmembrane region" description="Helical" evidence="3">
    <location>
        <begin position="82"/>
        <end position="100"/>
    </location>
</feature>
<gene>
    <name evidence="5" type="ORF">JIN82_03470</name>
</gene>
<keyword evidence="3" id="KW-0472">Membrane</keyword>
<dbReference type="SMART" id="SM00357">
    <property type="entry name" value="CSP"/>
    <property type="match status" value="1"/>
</dbReference>
<keyword evidence="1" id="KW-0597">Phosphoprotein</keyword>
<dbReference type="GO" id="GO:0043488">
    <property type="term" value="P:regulation of mRNA stability"/>
    <property type="evidence" value="ECO:0007669"/>
    <property type="project" value="TreeGrafter"/>
</dbReference>
<dbReference type="PANTHER" id="PTHR12962:SF1">
    <property type="entry name" value="COLD SHOCK DOMAIN-CONTAINING PROTEIN CG9705"/>
    <property type="match status" value="1"/>
</dbReference>
<evidence type="ECO:0000256" key="2">
    <source>
        <dbReference type="RuleBase" id="RU000408"/>
    </source>
</evidence>
<evidence type="ECO:0000313" key="5">
    <source>
        <dbReference type="EMBL" id="MBK1790212.1"/>
    </source>
</evidence>
<protein>
    <submittedName>
        <fullName evidence="5">Cold shock and DUF1294 domain-containing protein</fullName>
    </submittedName>
</protein>
<dbReference type="InterPro" id="IPR002059">
    <property type="entry name" value="CSP_DNA-bd"/>
</dbReference>
<evidence type="ECO:0000256" key="1">
    <source>
        <dbReference type="ARBA" id="ARBA00022553"/>
    </source>
</evidence>
<dbReference type="CDD" id="cd04458">
    <property type="entry name" value="CSP_CDS"/>
    <property type="match status" value="1"/>
</dbReference>
<comment type="subcellular location">
    <subcellularLocation>
        <location evidence="2">Cytoplasm</location>
    </subcellularLocation>
</comment>
<dbReference type="PROSITE" id="PS00352">
    <property type="entry name" value="CSD_1"/>
    <property type="match status" value="1"/>
</dbReference>
<dbReference type="InterPro" id="IPR012340">
    <property type="entry name" value="NA-bd_OB-fold"/>
</dbReference>
<dbReference type="GO" id="GO:0005829">
    <property type="term" value="C:cytosol"/>
    <property type="evidence" value="ECO:0007669"/>
    <property type="project" value="UniProtKB-ARBA"/>
</dbReference>